<sequence length="230" mass="26402">KSGCNKERIILHRMGINLGIFKFSERRIQSNESIKILTVGRLVEKKGHKYAIKAIAKIVKRYKNIEYIIAGDGSLRKELENLVSELEIKNYVEFLGVVEQNEVLKLYRQAHIFVLPSITASNGDQEGIPIVLMEAQATGLPVISTYHSGIPEVIVDGESGFLVPEKDIDALTQKIEYLIEHSEIWPEMGRAGRKFIEERYDINKLNKRLVEIYRALHTNNVNELERPKRY</sequence>
<dbReference type="PANTHER" id="PTHR45947">
    <property type="entry name" value="SULFOQUINOVOSYL TRANSFERASE SQD2"/>
    <property type="match status" value="1"/>
</dbReference>
<feature type="non-terminal residue" evidence="2">
    <location>
        <position position="1"/>
    </location>
</feature>
<dbReference type="EMBL" id="BART01003662">
    <property type="protein sequence ID" value="GAG59657.1"/>
    <property type="molecule type" value="Genomic_DNA"/>
</dbReference>
<feature type="domain" description="Glycosyl transferase family 1" evidence="1">
    <location>
        <begin position="31"/>
        <end position="194"/>
    </location>
</feature>
<evidence type="ECO:0000313" key="2">
    <source>
        <dbReference type="EMBL" id="GAG59657.1"/>
    </source>
</evidence>
<dbReference type="Pfam" id="PF00534">
    <property type="entry name" value="Glycos_transf_1"/>
    <property type="match status" value="1"/>
</dbReference>
<accession>X0ZNK8</accession>
<gene>
    <name evidence="2" type="ORF">S01H4_09871</name>
</gene>
<evidence type="ECO:0000259" key="1">
    <source>
        <dbReference type="Pfam" id="PF00534"/>
    </source>
</evidence>
<proteinExistence type="predicted"/>
<comment type="caution">
    <text evidence="2">The sequence shown here is derived from an EMBL/GenBank/DDBJ whole genome shotgun (WGS) entry which is preliminary data.</text>
</comment>
<dbReference type="PANTHER" id="PTHR45947:SF14">
    <property type="entry name" value="SLL1723 PROTEIN"/>
    <property type="match status" value="1"/>
</dbReference>
<name>X0ZNK8_9ZZZZ</name>
<dbReference type="InterPro" id="IPR050194">
    <property type="entry name" value="Glycosyltransferase_grp1"/>
</dbReference>
<dbReference type="InterPro" id="IPR001296">
    <property type="entry name" value="Glyco_trans_1"/>
</dbReference>
<dbReference type="AlphaFoldDB" id="X0ZNK8"/>
<protein>
    <recommendedName>
        <fullName evidence="1">Glycosyl transferase family 1 domain-containing protein</fullName>
    </recommendedName>
</protein>
<organism evidence="2">
    <name type="scientific">marine sediment metagenome</name>
    <dbReference type="NCBI Taxonomy" id="412755"/>
    <lineage>
        <taxon>unclassified sequences</taxon>
        <taxon>metagenomes</taxon>
        <taxon>ecological metagenomes</taxon>
    </lineage>
</organism>
<dbReference type="Gene3D" id="3.40.50.2000">
    <property type="entry name" value="Glycogen Phosphorylase B"/>
    <property type="match status" value="1"/>
</dbReference>
<dbReference type="GO" id="GO:0016757">
    <property type="term" value="F:glycosyltransferase activity"/>
    <property type="evidence" value="ECO:0007669"/>
    <property type="project" value="InterPro"/>
</dbReference>
<reference evidence="2" key="1">
    <citation type="journal article" date="2014" name="Front. Microbiol.">
        <title>High frequency of phylogenetically diverse reductive dehalogenase-homologous genes in deep subseafloor sedimentary metagenomes.</title>
        <authorList>
            <person name="Kawai M."/>
            <person name="Futagami T."/>
            <person name="Toyoda A."/>
            <person name="Takaki Y."/>
            <person name="Nishi S."/>
            <person name="Hori S."/>
            <person name="Arai W."/>
            <person name="Tsubouchi T."/>
            <person name="Morono Y."/>
            <person name="Uchiyama I."/>
            <person name="Ito T."/>
            <person name="Fujiyama A."/>
            <person name="Inagaki F."/>
            <person name="Takami H."/>
        </authorList>
    </citation>
    <scope>NUCLEOTIDE SEQUENCE</scope>
    <source>
        <strain evidence="2">Expedition CK06-06</strain>
    </source>
</reference>
<dbReference type="SUPFAM" id="SSF53756">
    <property type="entry name" value="UDP-Glycosyltransferase/glycogen phosphorylase"/>
    <property type="match status" value="1"/>
</dbReference>